<name>A0ACC1R248_9HYPO</name>
<sequence>MDAVGTVVGLAGFLLQVVELSRKIANEVKPKPQLLANLVGDLTNLHAVLKQIQEEVIEANNEKNENVQDNDALRVLCKGCETHIFQLHDNLVLLQGLFSKSLPQRLLARSKFKSIMEELQSARESLAAFKLTMTIALSLRTAKQTQRAITLEDLKTLQMQISKLTLLSKDVDDIKSKTPMLQYVNLGHKFIKEEEESQSTGTASLATSMSLLSATMNPSSATTSDISLASEDTENVRLFGSYEDWLASFAPDEGKGDSGEEEESRGENPVFDKDEVSVNQPLNWIAVEKTAKVKIFINNLRRVGNLAITKAKQTATEVIELQLNESFHELITILEKKGHTGICGFQAGDLLLPPLADIREPLYITVTDGASDYCATWPRINENEPLDIFYDNLIRSEFGGVDSLRVSLDVVRSEIRIEDNLLRLSGKVILNRTLRVPEDGTVYGLPALFPPFPMVPVERVKEKVPSPVAAKGGVLIPMYPREALSLGFSALKEYEGSALQDEYDQLEFQCSQIAIRISCGGISATNLSDINNQAGLTEQNFVVLPEQERLDGFLSAPKEGRGVVRQFVAMASGLGYSAEFQITGEEAINGVQLLIATPTIAEGSFYTLEDDKIKTTSMTPLQLGMNVGDKLKVSGDELVTQLRRKYAGFDNRRFVFPTDEKFTQFPGIDTRKESSISQSNEWLRPVPLFQALSPLWDASKGCELLCATLSATYSMSLKLEHVGHSVAPDIEGKTPVEARVWTLTPFLPLQLWRDMIPLEFDGWSLPRPESQCDNPRILADLYQHGQIIRLVVPCIPVVDKMPWHRMIQTEPRIRDAKAATVSHWEMGIAAGGLLYQDVSLQRNRKVRWNWKRARHLNVQILNAVAFKSYTGITPADSPISFSEYVSHGIPFYQPQPQPQNRLAARSKPLALQSTSIIDQQKGIQSATQNTDASAAPEGSYSWKKAEHLTSLEEAAEQNQTNLAADILRSNTQGSESKLAATCIAIICQNPDMLQVLLQWSIENEPQPSQMLHAAVTTASASGATWALDMLFDRWGCAQYRHEFTIAIREATKNGNTLVIAQLMKACLPTNGAVHSAAENGAVDILKLFHDAGVNMDEVFGPKSYRPIHCAAISGQRGSVEFLLGCGVALSAPKHPNSPFDTPLVMAVKSGHLDVAKMFYQHSESVPFWDGMACRAGLLHELGLLETYLRAGVNPDAKDEHGRGILHLMQSFPSVALNHKFGLLGHAFRFQTRDVTPDTLELLRRYGGNLMLESACSVFGRRTTISIFHWYIRFSNGPMVETLTGLGCDYHARLPNGLSSLHISPLNSASSIVEAGLDPNDRGSDQDIVPLQCAIYKGAVGAIHVLFQLGAVVDLGTVKELLVLGYYWSMEPSEMLNILPPFLAYLKNHKDEAQVAVGVDDATVASRLVDTVCLVASDYNQLQDTILNLYREVECIAHVDLAARAILVHHAVEASWTGFQSALRESVVGEEEAVQLDRLLRKLNSIVPGMAPKDVTRLVFMDETGNKATMKRRPAVIDDIAGAPDCGPPSDQSDWTL</sequence>
<evidence type="ECO:0000313" key="2">
    <source>
        <dbReference type="Proteomes" id="UP001148737"/>
    </source>
</evidence>
<keyword evidence="2" id="KW-1185">Reference proteome</keyword>
<comment type="caution">
    <text evidence="1">The sequence shown here is derived from an EMBL/GenBank/DDBJ whole genome shotgun (WGS) entry which is preliminary data.</text>
</comment>
<proteinExistence type="predicted"/>
<dbReference type="EMBL" id="JANAKD010000123">
    <property type="protein sequence ID" value="KAJ3497268.1"/>
    <property type="molecule type" value="Genomic_DNA"/>
</dbReference>
<protein>
    <submittedName>
        <fullName evidence="1">Uncharacterized protein</fullName>
    </submittedName>
</protein>
<reference evidence="1" key="1">
    <citation type="submission" date="2022-07" db="EMBL/GenBank/DDBJ databases">
        <title>Genome Sequence of Lecanicillium saksenae.</title>
        <authorList>
            <person name="Buettner E."/>
        </authorList>
    </citation>
    <scope>NUCLEOTIDE SEQUENCE</scope>
    <source>
        <strain evidence="1">VT-O1</strain>
    </source>
</reference>
<organism evidence="1 2">
    <name type="scientific">Lecanicillium saksenae</name>
    <dbReference type="NCBI Taxonomy" id="468837"/>
    <lineage>
        <taxon>Eukaryota</taxon>
        <taxon>Fungi</taxon>
        <taxon>Dikarya</taxon>
        <taxon>Ascomycota</taxon>
        <taxon>Pezizomycotina</taxon>
        <taxon>Sordariomycetes</taxon>
        <taxon>Hypocreomycetidae</taxon>
        <taxon>Hypocreales</taxon>
        <taxon>Cordycipitaceae</taxon>
        <taxon>Lecanicillium</taxon>
    </lineage>
</organism>
<evidence type="ECO:0000313" key="1">
    <source>
        <dbReference type="EMBL" id="KAJ3497268.1"/>
    </source>
</evidence>
<dbReference type="Proteomes" id="UP001148737">
    <property type="component" value="Unassembled WGS sequence"/>
</dbReference>
<gene>
    <name evidence="1" type="ORF">NLG97_g2028</name>
</gene>
<accession>A0ACC1R248</accession>